<evidence type="ECO:0000313" key="2">
    <source>
        <dbReference type="Proteomes" id="UP000002028"/>
    </source>
</evidence>
<keyword evidence="2" id="KW-1185">Reference proteome</keyword>
<dbReference type="HOGENOM" id="CLU_3157958_0_0_10"/>
<sequence length="48" mass="5531">MDTVTDRVAKRPVIYGMNDTVLNTDKVNISVTACLIQRMRSEWLLLSY</sequence>
<protein>
    <submittedName>
        <fullName evidence="1">Uncharacterized protein</fullName>
    </submittedName>
</protein>
<dbReference type="Proteomes" id="UP000002028">
    <property type="component" value="Chromosome"/>
</dbReference>
<reference evidence="1 2" key="1">
    <citation type="journal article" date="2010" name="Stand. Genomic Sci.">
        <title>Complete genome sequence of Spirosoma linguale type strain (1).</title>
        <authorList>
            <person name="Lail K."/>
            <person name="Sikorski J."/>
            <person name="Saunders E."/>
            <person name="Lapidus A."/>
            <person name="Glavina Del Rio T."/>
            <person name="Copeland A."/>
            <person name="Tice H."/>
            <person name="Cheng J.-F."/>
            <person name="Lucas S."/>
            <person name="Nolan M."/>
            <person name="Bruce D."/>
            <person name="Goodwin L."/>
            <person name="Pitluck S."/>
            <person name="Ivanova N."/>
            <person name="Mavromatis K."/>
            <person name="Ovchinnikova G."/>
            <person name="Pati A."/>
            <person name="Chen A."/>
            <person name="Palaniappan K."/>
            <person name="Land M."/>
            <person name="Hauser L."/>
            <person name="Chang Y.-J."/>
            <person name="Jeffries C.D."/>
            <person name="Chain P."/>
            <person name="Brettin T."/>
            <person name="Detter J.C."/>
            <person name="Schuetze A."/>
            <person name="Rohde M."/>
            <person name="Tindall B.J."/>
            <person name="Goeker M."/>
            <person name="Bristow J."/>
            <person name="Eisen J.A."/>
            <person name="Markowitz V."/>
            <person name="Hugenholtz P."/>
            <person name="Kyrpides N.C."/>
            <person name="Klenk H.-P."/>
            <person name="Chen F."/>
        </authorList>
    </citation>
    <scope>NUCLEOTIDE SEQUENCE [LARGE SCALE GENOMIC DNA]</scope>
    <source>
        <strain evidence="2">ATCC 33905 / DSM 74 / LMG 10896 / Claus 1</strain>
    </source>
</reference>
<accession>D2QM95</accession>
<gene>
    <name evidence="1" type="ordered locus">Slin_3147</name>
</gene>
<dbReference type="EMBL" id="CP001769">
    <property type="protein sequence ID" value="ADB39158.1"/>
    <property type="molecule type" value="Genomic_DNA"/>
</dbReference>
<organism evidence="1 2">
    <name type="scientific">Spirosoma linguale (strain ATCC 33905 / DSM 74 / LMG 10896 / Claus 1)</name>
    <dbReference type="NCBI Taxonomy" id="504472"/>
    <lineage>
        <taxon>Bacteria</taxon>
        <taxon>Pseudomonadati</taxon>
        <taxon>Bacteroidota</taxon>
        <taxon>Cytophagia</taxon>
        <taxon>Cytophagales</taxon>
        <taxon>Cytophagaceae</taxon>
        <taxon>Spirosoma</taxon>
    </lineage>
</organism>
<evidence type="ECO:0000313" key="1">
    <source>
        <dbReference type="EMBL" id="ADB39158.1"/>
    </source>
</evidence>
<dbReference type="KEGG" id="sli:Slin_3147"/>
<name>D2QM95_SPILD</name>
<proteinExistence type="predicted"/>
<dbReference type="AlphaFoldDB" id="D2QM95"/>